<dbReference type="InterPro" id="IPR032828">
    <property type="entry name" value="PolyA_RNA-bd"/>
</dbReference>
<keyword evidence="7" id="KW-0460">Magnesium</keyword>
<dbReference type="Pfam" id="PF01743">
    <property type="entry name" value="PolyA_pol"/>
    <property type="match status" value="1"/>
</dbReference>
<feature type="domain" description="Poly A polymerase head" evidence="10">
    <location>
        <begin position="31"/>
        <end position="152"/>
    </location>
</feature>
<keyword evidence="8" id="KW-0694">RNA-binding</keyword>
<dbReference type="SUPFAM" id="SSF81891">
    <property type="entry name" value="Poly A polymerase C-terminal region-like"/>
    <property type="match status" value="1"/>
</dbReference>
<dbReference type="PANTHER" id="PTHR46173:SF1">
    <property type="entry name" value="CCA TRNA NUCLEOTIDYLTRANSFERASE 1, MITOCHONDRIAL"/>
    <property type="match status" value="1"/>
</dbReference>
<gene>
    <name evidence="12" type="ORF">Rmf_45300</name>
</gene>
<evidence type="ECO:0000256" key="6">
    <source>
        <dbReference type="ARBA" id="ARBA00022741"/>
    </source>
</evidence>
<evidence type="ECO:0000256" key="7">
    <source>
        <dbReference type="ARBA" id="ARBA00022842"/>
    </source>
</evidence>
<comment type="similarity">
    <text evidence="8">Belongs to the tRNA nucleotidyltransferase/poly(A) polymerase family.</text>
</comment>
<dbReference type="SUPFAM" id="SSF81301">
    <property type="entry name" value="Nucleotidyltransferase"/>
    <property type="match status" value="1"/>
</dbReference>
<keyword evidence="2 8" id="KW-0808">Transferase</keyword>
<sequence length="451" mass="47810">MTDAPVAWIDRPPFLDSPAVAAVLAALPGARAVGGCVRDALARRASADVDVAAPLPPEAIAARLRAAGLKVFETGLTHGTVTAVLDHAPVEVTALRRDLLTDGRHATVEWTTDWREDAARRDFTINAMSLAPDGALFDYFTGREDLAAGRVRFVGDADTRLAEDYLRALRFFRFQARYGLGEPDAAAVAAITRAVPGLARLSAERVWMELKRILSVPDPVAAVELMARTGVLGAVLGTNGDVDSLARLECLSPLPDPWPRLVALLPERDAPLLLAERLKASLEERRILDLLAMDAAAARARQGQPRSPPNHTPNGEAALVLSAHQRSFSDEALLRRFADWSLTLQHHAHGATETSHWNAARAQAASMPLPVFPIASADLAERGITAGPRMGELLGEVRRWWREGGCSATRDEALAELARRIAAGPGAAPSDDGGRSAGAGTGAGGGTTLGG</sequence>
<comment type="cofactor">
    <cofactor evidence="1">
        <name>Mg(2+)</name>
        <dbReference type="ChEBI" id="CHEBI:18420"/>
    </cofactor>
</comment>
<keyword evidence="3" id="KW-0819">tRNA processing</keyword>
<feature type="compositionally biased region" description="Gly residues" evidence="9">
    <location>
        <begin position="435"/>
        <end position="451"/>
    </location>
</feature>
<evidence type="ECO:0000259" key="11">
    <source>
        <dbReference type="Pfam" id="PF12627"/>
    </source>
</evidence>
<keyword evidence="6" id="KW-0547">Nucleotide-binding</keyword>
<dbReference type="Pfam" id="PF12627">
    <property type="entry name" value="PolyA_pol_RNAbd"/>
    <property type="match status" value="1"/>
</dbReference>
<name>A0ABM7Y9E9_9PROT</name>
<dbReference type="CDD" id="cd05398">
    <property type="entry name" value="NT_ClassII-CCAase"/>
    <property type="match status" value="1"/>
</dbReference>
<evidence type="ECO:0000313" key="13">
    <source>
        <dbReference type="Proteomes" id="UP000831327"/>
    </source>
</evidence>
<protein>
    <submittedName>
        <fullName evidence="12">Poly(A) polymerase</fullName>
    </submittedName>
</protein>
<evidence type="ECO:0000256" key="1">
    <source>
        <dbReference type="ARBA" id="ARBA00001946"/>
    </source>
</evidence>
<feature type="region of interest" description="Disordered" evidence="9">
    <location>
        <begin position="424"/>
        <end position="451"/>
    </location>
</feature>
<feature type="domain" description="tRNA nucleotidyltransferase/poly(A) polymerase RNA and SrmB- binding" evidence="11">
    <location>
        <begin position="187"/>
        <end position="234"/>
    </location>
</feature>
<keyword evidence="4" id="KW-0548">Nucleotidyltransferase</keyword>
<evidence type="ECO:0000313" key="12">
    <source>
        <dbReference type="EMBL" id="BDG74601.1"/>
    </source>
</evidence>
<reference evidence="12 13" key="1">
    <citation type="journal article" date="2016" name="Microbes Environ.">
        <title>Phylogenetically diverse aerobic anoxygenic phototrophic bacteria isolated from epilithic biofilms in Tama river, Japan.</title>
        <authorList>
            <person name="Hirose S."/>
            <person name="Matsuura K."/>
            <person name="Haruta S."/>
        </authorList>
    </citation>
    <scope>NUCLEOTIDE SEQUENCE [LARGE SCALE GENOMIC DNA]</scope>
    <source>
        <strain evidence="12 13">S08</strain>
    </source>
</reference>
<dbReference type="InterPro" id="IPR043519">
    <property type="entry name" value="NT_sf"/>
</dbReference>
<proteinExistence type="inferred from homology"/>
<dbReference type="Gene3D" id="1.10.3090.10">
    <property type="entry name" value="cca-adding enzyme, domain 2"/>
    <property type="match status" value="1"/>
</dbReference>
<keyword evidence="13" id="KW-1185">Reference proteome</keyword>
<evidence type="ECO:0000256" key="5">
    <source>
        <dbReference type="ARBA" id="ARBA00022723"/>
    </source>
</evidence>
<organism evidence="12 13">
    <name type="scientific">Roseomonas fluvialis</name>
    <dbReference type="NCBI Taxonomy" id="1750527"/>
    <lineage>
        <taxon>Bacteria</taxon>
        <taxon>Pseudomonadati</taxon>
        <taxon>Pseudomonadota</taxon>
        <taxon>Alphaproteobacteria</taxon>
        <taxon>Acetobacterales</taxon>
        <taxon>Roseomonadaceae</taxon>
        <taxon>Roseomonas</taxon>
    </lineage>
</organism>
<evidence type="ECO:0000256" key="2">
    <source>
        <dbReference type="ARBA" id="ARBA00022679"/>
    </source>
</evidence>
<evidence type="ECO:0000256" key="8">
    <source>
        <dbReference type="RuleBase" id="RU003953"/>
    </source>
</evidence>
<evidence type="ECO:0000259" key="10">
    <source>
        <dbReference type="Pfam" id="PF01743"/>
    </source>
</evidence>
<keyword evidence="5" id="KW-0479">Metal-binding</keyword>
<dbReference type="InterPro" id="IPR002646">
    <property type="entry name" value="PolA_pol_head_dom"/>
</dbReference>
<evidence type="ECO:0000256" key="9">
    <source>
        <dbReference type="SAM" id="MobiDB-lite"/>
    </source>
</evidence>
<dbReference type="RefSeq" id="WP_244408764.1">
    <property type="nucleotide sequence ID" value="NZ_AP025637.1"/>
</dbReference>
<evidence type="ECO:0000256" key="4">
    <source>
        <dbReference type="ARBA" id="ARBA00022695"/>
    </source>
</evidence>
<dbReference type="PANTHER" id="PTHR46173">
    <property type="entry name" value="CCA TRNA NUCLEOTIDYLTRANSFERASE 1, MITOCHONDRIAL"/>
    <property type="match status" value="1"/>
</dbReference>
<dbReference type="InterPro" id="IPR050264">
    <property type="entry name" value="Bact_CCA-adding_enz_type3_sf"/>
</dbReference>
<dbReference type="Gene3D" id="3.30.460.10">
    <property type="entry name" value="Beta Polymerase, domain 2"/>
    <property type="match status" value="1"/>
</dbReference>
<accession>A0ABM7Y9E9</accession>
<evidence type="ECO:0000256" key="3">
    <source>
        <dbReference type="ARBA" id="ARBA00022694"/>
    </source>
</evidence>
<dbReference type="Proteomes" id="UP000831327">
    <property type="component" value="Chromosome"/>
</dbReference>
<dbReference type="EMBL" id="AP025637">
    <property type="protein sequence ID" value="BDG74601.1"/>
    <property type="molecule type" value="Genomic_DNA"/>
</dbReference>